<keyword evidence="4" id="KW-1185">Reference proteome</keyword>
<dbReference type="OrthoDB" id="448974at2759"/>
<comment type="caution">
    <text evidence="3">The sequence shown here is derived from an EMBL/GenBank/DDBJ whole genome shotgun (WGS) entry which is preliminary data.</text>
</comment>
<dbReference type="AlphaFoldDB" id="A0A1Q9C2K7"/>
<reference evidence="3 4" key="1">
    <citation type="submission" date="2016-02" db="EMBL/GenBank/DDBJ databases">
        <title>Genome analysis of coral dinoflagellate symbionts highlights evolutionary adaptations to a symbiotic lifestyle.</title>
        <authorList>
            <person name="Aranda M."/>
            <person name="Li Y."/>
            <person name="Liew Y.J."/>
            <person name="Baumgarten S."/>
            <person name="Simakov O."/>
            <person name="Wilson M."/>
            <person name="Piel J."/>
            <person name="Ashoor H."/>
            <person name="Bougouffa S."/>
            <person name="Bajic V.B."/>
            <person name="Ryu T."/>
            <person name="Ravasi T."/>
            <person name="Bayer T."/>
            <person name="Micklem G."/>
            <person name="Kim H."/>
            <person name="Bhak J."/>
            <person name="Lajeunesse T.C."/>
            <person name="Voolstra C.R."/>
        </authorList>
    </citation>
    <scope>NUCLEOTIDE SEQUENCE [LARGE SCALE GENOMIC DNA]</scope>
    <source>
        <strain evidence="3 4">CCMP2467</strain>
    </source>
</reference>
<feature type="region of interest" description="Disordered" evidence="1">
    <location>
        <begin position="170"/>
        <end position="191"/>
    </location>
</feature>
<proteinExistence type="predicted"/>
<organism evidence="3 4">
    <name type="scientific">Symbiodinium microadriaticum</name>
    <name type="common">Dinoflagellate</name>
    <name type="synonym">Zooxanthella microadriatica</name>
    <dbReference type="NCBI Taxonomy" id="2951"/>
    <lineage>
        <taxon>Eukaryota</taxon>
        <taxon>Sar</taxon>
        <taxon>Alveolata</taxon>
        <taxon>Dinophyceae</taxon>
        <taxon>Suessiales</taxon>
        <taxon>Symbiodiniaceae</taxon>
        <taxon>Symbiodinium</taxon>
    </lineage>
</organism>
<sequence>MLSLEEAKAPIRTQSAPPSARRRAESRGPGGQWNTPLLLPQEAVPPPAARGPARAETEEDAAVFGLSTTVANERLVEQIEAVVGEFLELVKVVTWRARLSFLQTQEGAIAPLVVLALVVFAVLTGDTWLVGEVLLILPFHLLAWYISFRLPRAEKLRAIAKEGCSRASNLKARANGKSSTSSKPPCNPRKDGTMLARMPMDGKVLEAALRPWVRFEAQPAQPSEAVVGAEANMIWEILRFSQVVASDEEIRLTFSRTDKEAYLAEALLAGGMTGSLDAMRMFRALRAATSAGSTWAPLWLGDVERLQLEGSCAAREEDSGAVARCCRRWYLEAGARGHPDAEQRLASVQGISTTCKLTSEAFNADSLSVISQATAEFEDRNSTQRARLLGAIKEKPASLDLAFAGSGALPSPMKDGAAVQCAEAKTSACKYHFHAHLSEEGSWQPGRPSRPLRARL</sequence>
<name>A0A1Q9C2K7_SYMMI</name>
<evidence type="ECO:0000256" key="1">
    <source>
        <dbReference type="SAM" id="MobiDB-lite"/>
    </source>
</evidence>
<gene>
    <name evidence="3" type="ORF">AK812_SmicGene42818</name>
</gene>
<feature type="transmembrane region" description="Helical" evidence="2">
    <location>
        <begin position="106"/>
        <end position="123"/>
    </location>
</feature>
<keyword evidence="2" id="KW-0812">Transmembrane</keyword>
<keyword evidence="2" id="KW-0472">Membrane</keyword>
<dbReference type="Proteomes" id="UP000186817">
    <property type="component" value="Unassembled WGS sequence"/>
</dbReference>
<keyword evidence="2" id="KW-1133">Transmembrane helix</keyword>
<evidence type="ECO:0000256" key="2">
    <source>
        <dbReference type="SAM" id="Phobius"/>
    </source>
</evidence>
<protein>
    <submittedName>
        <fullName evidence="3">Uncharacterized protein</fullName>
    </submittedName>
</protein>
<feature type="transmembrane region" description="Helical" evidence="2">
    <location>
        <begin position="129"/>
        <end position="148"/>
    </location>
</feature>
<feature type="region of interest" description="Disordered" evidence="1">
    <location>
        <begin position="1"/>
        <end position="55"/>
    </location>
</feature>
<evidence type="ECO:0000313" key="4">
    <source>
        <dbReference type="Proteomes" id="UP000186817"/>
    </source>
</evidence>
<accession>A0A1Q9C2K7</accession>
<dbReference type="EMBL" id="LSRX01001833">
    <property type="protein sequence ID" value="OLP77154.1"/>
    <property type="molecule type" value="Genomic_DNA"/>
</dbReference>
<evidence type="ECO:0000313" key="3">
    <source>
        <dbReference type="EMBL" id="OLP77154.1"/>
    </source>
</evidence>